<evidence type="ECO:0000256" key="1">
    <source>
        <dbReference type="SAM" id="MobiDB-lite"/>
    </source>
</evidence>
<evidence type="ECO:0000313" key="2">
    <source>
        <dbReference type="EMBL" id="MBP0114745.1"/>
    </source>
</evidence>
<evidence type="ECO:0000313" key="3">
    <source>
        <dbReference type="Proteomes" id="UP000669317"/>
    </source>
</evidence>
<feature type="region of interest" description="Disordered" evidence="1">
    <location>
        <begin position="1"/>
        <end position="46"/>
    </location>
</feature>
<protein>
    <submittedName>
        <fullName evidence="2">Uncharacterized protein</fullName>
    </submittedName>
</protein>
<comment type="caution">
    <text evidence="2">The sequence shown here is derived from an EMBL/GenBank/DDBJ whole genome shotgun (WGS) entry which is preliminary data.</text>
</comment>
<organism evidence="2 3">
    <name type="scientific">Bradyrhizobium vignae</name>
    <dbReference type="NCBI Taxonomy" id="1549949"/>
    <lineage>
        <taxon>Bacteria</taxon>
        <taxon>Pseudomonadati</taxon>
        <taxon>Pseudomonadota</taxon>
        <taxon>Alphaproteobacteria</taxon>
        <taxon>Hyphomicrobiales</taxon>
        <taxon>Nitrobacteraceae</taxon>
        <taxon>Bradyrhizobium</taxon>
    </lineage>
</organism>
<dbReference type="RefSeq" id="WP_209296181.1">
    <property type="nucleotide sequence ID" value="NZ_JAGIKT010000068.1"/>
</dbReference>
<gene>
    <name evidence="2" type="ORF">JWS04_27475</name>
</gene>
<keyword evidence="3" id="KW-1185">Reference proteome</keyword>
<proteinExistence type="predicted"/>
<accession>A0ABS4A2W2</accession>
<sequence length="46" mass="5414">MELEHREERGEVERQKTERSEPRAEQATFTTPLTSEGLEQVRDSHC</sequence>
<name>A0ABS4A2W2_9BRAD</name>
<dbReference type="Proteomes" id="UP000669317">
    <property type="component" value="Unassembled WGS sequence"/>
</dbReference>
<feature type="compositionally biased region" description="Basic and acidic residues" evidence="1">
    <location>
        <begin position="1"/>
        <end position="24"/>
    </location>
</feature>
<dbReference type="EMBL" id="JAGIKT010000068">
    <property type="protein sequence ID" value="MBP0114745.1"/>
    <property type="molecule type" value="Genomic_DNA"/>
</dbReference>
<reference evidence="2 3" key="1">
    <citation type="submission" date="2021-03" db="EMBL/GenBank/DDBJ databases">
        <title>Genome Sequence of Bradyrhizobium vignae strain ISRA400.</title>
        <authorList>
            <person name="Tisa L.S."/>
            <person name="Svistoonoff S."/>
            <person name="Hocher V."/>
            <person name="Fall S."/>
            <person name="Zaiya A."/>
            <person name="Naing D."/>
            <person name="Niang N."/>
            <person name="Diouf A."/>
            <person name="Dasylva M.C."/>
            <person name="Toure O."/>
            <person name="Gueye M."/>
            <person name="Gully D."/>
            <person name="Tisseyre P."/>
            <person name="Simpson S."/>
            <person name="Morris K."/>
            <person name="Thomas W.K."/>
        </authorList>
    </citation>
    <scope>NUCLEOTIDE SEQUENCE [LARGE SCALE GENOMIC DNA]</scope>
    <source>
        <strain evidence="2 3">ISRA400</strain>
    </source>
</reference>